<dbReference type="Gene3D" id="2.20.25.30">
    <property type="match status" value="1"/>
</dbReference>
<keyword evidence="2" id="KW-0689">Ribosomal protein</keyword>
<dbReference type="RefSeq" id="WP_013020372.1">
    <property type="nucleotide sequence ID" value="NC_013947.1"/>
</dbReference>
<keyword evidence="3" id="KW-0687">Ribonucleoprotein</keyword>
<evidence type="ECO:0000313" key="4">
    <source>
        <dbReference type="EMBL" id="ADD44801.1"/>
    </source>
</evidence>
<keyword evidence="5" id="KW-1185">Reference proteome</keyword>
<name>D3QBR2_STANL</name>
<comment type="similarity">
    <text evidence="1">Belongs to the eukaryotic ribosomal protein eL43 family.</text>
</comment>
<dbReference type="GO" id="GO:0005840">
    <property type="term" value="C:ribosome"/>
    <property type="evidence" value="ECO:0007669"/>
    <property type="project" value="UniProtKB-KW"/>
</dbReference>
<dbReference type="InterPro" id="IPR002674">
    <property type="entry name" value="Ribosomal_eL43"/>
</dbReference>
<sequence>MSNSRAVPYFCPYCGDEDLRPHEDGGWHCRSCTRVFTVTIKGLVIHDDS</sequence>
<evidence type="ECO:0000313" key="5">
    <source>
        <dbReference type="Proteomes" id="UP000000844"/>
    </source>
</evidence>
<organism evidence="4 5">
    <name type="scientific">Stackebrandtia nassauensis (strain DSM 44728 / CIP 108903 / NRRL B-16338 / NBRC 102104 / LLR-40K-21)</name>
    <dbReference type="NCBI Taxonomy" id="446470"/>
    <lineage>
        <taxon>Bacteria</taxon>
        <taxon>Bacillati</taxon>
        <taxon>Actinomycetota</taxon>
        <taxon>Actinomycetes</taxon>
        <taxon>Glycomycetales</taxon>
        <taxon>Glycomycetaceae</taxon>
        <taxon>Stackebrandtia</taxon>
    </lineage>
</organism>
<evidence type="ECO:0000256" key="2">
    <source>
        <dbReference type="ARBA" id="ARBA00022980"/>
    </source>
</evidence>
<dbReference type="InterPro" id="IPR011331">
    <property type="entry name" value="Ribosomal_eL37/eL43"/>
</dbReference>
<dbReference type="InterPro" id="IPR011332">
    <property type="entry name" value="Ribosomal_zn-bd"/>
</dbReference>
<reference evidence="4 5" key="1">
    <citation type="journal article" date="2009" name="Stand. Genomic Sci.">
        <title>Complete genome sequence of Stackebrandtia nassauensis type strain (LLR-40K-21).</title>
        <authorList>
            <person name="Munk C."/>
            <person name="Lapidus A."/>
            <person name="Copeland A."/>
            <person name="Jando M."/>
            <person name="Mayilraj S."/>
            <person name="Glavina Del Rio T."/>
            <person name="Nolan M."/>
            <person name="Chen F."/>
            <person name="Lucas S."/>
            <person name="Tice H."/>
            <person name="Cheng J.F."/>
            <person name="Han C."/>
            <person name="Detter J.C."/>
            <person name="Bruce D."/>
            <person name="Goodwin L."/>
            <person name="Chain P."/>
            <person name="Pitluck S."/>
            <person name="Goker M."/>
            <person name="Ovchinikova G."/>
            <person name="Pati A."/>
            <person name="Ivanova N."/>
            <person name="Mavromatis K."/>
            <person name="Chen A."/>
            <person name="Palaniappan K."/>
            <person name="Land M."/>
            <person name="Hauser L."/>
            <person name="Chang Y.J."/>
            <person name="Jeffries C.D."/>
            <person name="Bristow J."/>
            <person name="Eisen J.A."/>
            <person name="Markowitz V."/>
            <person name="Hugenholtz P."/>
            <person name="Kyrpides N.C."/>
            <person name="Klenk H.P."/>
        </authorList>
    </citation>
    <scope>NUCLEOTIDE SEQUENCE [LARGE SCALE GENOMIC DNA]</scope>
    <source>
        <strain evidence="5">DSM 44728 / CIP 108903 / NRRL B-16338 / NBRC 102104 / LLR-40K-21</strain>
    </source>
</reference>
<dbReference type="EMBL" id="CP001778">
    <property type="protein sequence ID" value="ADD44801.1"/>
    <property type="molecule type" value="Genomic_DNA"/>
</dbReference>
<dbReference type="Pfam" id="PF01780">
    <property type="entry name" value="Ribosomal_L37ae"/>
    <property type="match status" value="1"/>
</dbReference>
<dbReference type="GO" id="GO:0003735">
    <property type="term" value="F:structural constituent of ribosome"/>
    <property type="evidence" value="ECO:0007669"/>
    <property type="project" value="InterPro"/>
</dbReference>
<dbReference type="eggNOG" id="COG1997">
    <property type="taxonomic scope" value="Bacteria"/>
</dbReference>
<dbReference type="GO" id="GO:0006412">
    <property type="term" value="P:translation"/>
    <property type="evidence" value="ECO:0007669"/>
    <property type="project" value="InterPro"/>
</dbReference>
<proteinExistence type="inferred from homology"/>
<dbReference type="STRING" id="446470.Snas_5166"/>
<evidence type="ECO:0000256" key="1">
    <source>
        <dbReference type="ARBA" id="ARBA00008672"/>
    </source>
</evidence>
<dbReference type="SUPFAM" id="SSF57829">
    <property type="entry name" value="Zn-binding ribosomal proteins"/>
    <property type="match status" value="1"/>
</dbReference>
<accession>D3QBR2</accession>
<dbReference type="GO" id="GO:1990904">
    <property type="term" value="C:ribonucleoprotein complex"/>
    <property type="evidence" value="ECO:0007669"/>
    <property type="project" value="UniProtKB-KW"/>
</dbReference>
<protein>
    <recommendedName>
        <fullName evidence="6">Insertion element protein</fullName>
    </recommendedName>
</protein>
<evidence type="ECO:0008006" key="6">
    <source>
        <dbReference type="Google" id="ProtNLM"/>
    </source>
</evidence>
<dbReference type="Proteomes" id="UP000000844">
    <property type="component" value="Chromosome"/>
</dbReference>
<gene>
    <name evidence="4" type="ordered locus">Snas_5166</name>
</gene>
<dbReference type="HOGENOM" id="CLU_190603_1_0_11"/>
<evidence type="ECO:0000256" key="3">
    <source>
        <dbReference type="ARBA" id="ARBA00023274"/>
    </source>
</evidence>
<dbReference type="KEGG" id="sna:Snas_5166"/>
<dbReference type="AlphaFoldDB" id="D3QBR2"/>